<evidence type="ECO:0000313" key="2">
    <source>
        <dbReference type="EMBL" id="CEK90920.1"/>
    </source>
</evidence>
<proteinExistence type="predicted"/>
<name>A0A0B7BFJ2_9EUPU</name>
<protein>
    <submittedName>
        <fullName evidence="2">Uncharacterized protein</fullName>
    </submittedName>
</protein>
<dbReference type="EMBL" id="HACG01044055">
    <property type="protein sequence ID" value="CEK90920.1"/>
    <property type="molecule type" value="Transcribed_RNA"/>
</dbReference>
<dbReference type="AlphaFoldDB" id="A0A0B7BFJ2"/>
<sequence>MQKSITRVILETQDTGNAKKKHKTNRDDFSTVLQPGSSVMTDRQMKNIQCLPTT</sequence>
<accession>A0A0B7BFJ2</accession>
<reference evidence="2" key="1">
    <citation type="submission" date="2014-12" db="EMBL/GenBank/DDBJ databases">
        <title>Insight into the proteome of Arion vulgaris.</title>
        <authorList>
            <person name="Aradska J."/>
            <person name="Bulat T."/>
            <person name="Smidak R."/>
            <person name="Sarate P."/>
            <person name="Gangsoo J."/>
            <person name="Sialana F."/>
            <person name="Bilban M."/>
            <person name="Lubec G."/>
        </authorList>
    </citation>
    <scope>NUCLEOTIDE SEQUENCE</scope>
    <source>
        <tissue evidence="2">Skin</tissue>
    </source>
</reference>
<evidence type="ECO:0000256" key="1">
    <source>
        <dbReference type="SAM" id="MobiDB-lite"/>
    </source>
</evidence>
<gene>
    <name evidence="2" type="primary">ORF179913</name>
</gene>
<feature type="region of interest" description="Disordered" evidence="1">
    <location>
        <begin position="1"/>
        <end position="34"/>
    </location>
</feature>
<organism evidence="2">
    <name type="scientific">Arion vulgaris</name>
    <dbReference type="NCBI Taxonomy" id="1028688"/>
    <lineage>
        <taxon>Eukaryota</taxon>
        <taxon>Metazoa</taxon>
        <taxon>Spiralia</taxon>
        <taxon>Lophotrochozoa</taxon>
        <taxon>Mollusca</taxon>
        <taxon>Gastropoda</taxon>
        <taxon>Heterobranchia</taxon>
        <taxon>Euthyneura</taxon>
        <taxon>Panpulmonata</taxon>
        <taxon>Eupulmonata</taxon>
        <taxon>Stylommatophora</taxon>
        <taxon>Helicina</taxon>
        <taxon>Arionoidea</taxon>
        <taxon>Arionidae</taxon>
        <taxon>Arion</taxon>
    </lineage>
</organism>